<protein>
    <submittedName>
        <fullName evidence="1">Uncharacterized protein</fullName>
    </submittedName>
</protein>
<evidence type="ECO:0000313" key="1">
    <source>
        <dbReference type="EMBL" id="LAB32042.1"/>
    </source>
</evidence>
<sequence>MKPSRFTDFKIKGKSQYRNSPSAAISQMCTRPCLQKYCRKKCPRGRPVMVCNKSSSQRGLKRSPPVFLNAVFVIQLLLSSAEFPPIASQEPRSTGVCVCVRAPPHPVRETQVLI</sequence>
<dbReference type="EMBL" id="IACM01099958">
    <property type="protein sequence ID" value="LAB32042.1"/>
    <property type="molecule type" value="Transcribed_RNA"/>
</dbReference>
<name>A0A2D4MF76_9SAUR</name>
<accession>A0A2D4MF76</accession>
<reference evidence="1" key="1">
    <citation type="submission" date="2017-07" db="EMBL/GenBank/DDBJ databases">
        <authorList>
            <person name="Mikheyev A."/>
            <person name="Grau M."/>
        </authorList>
    </citation>
    <scope>NUCLEOTIDE SEQUENCE</scope>
    <source>
        <tissue evidence="1">Venom_gland</tissue>
    </source>
</reference>
<proteinExistence type="predicted"/>
<dbReference type="AlphaFoldDB" id="A0A2D4MF76"/>
<reference evidence="1" key="2">
    <citation type="submission" date="2017-11" db="EMBL/GenBank/DDBJ databases">
        <title>Coralsnake Venomics: Analyses of Venom Gland Transcriptomes and Proteomes of Six Brazilian Taxa.</title>
        <authorList>
            <person name="Aird S.D."/>
            <person name="Jorge da Silva N."/>
            <person name="Qiu L."/>
            <person name="Villar-Briones A."/>
            <person name="Aparecida-Saddi V."/>
            <person name="Campos-Telles M.P."/>
            <person name="Grau M."/>
            <person name="Mikheyev A.S."/>
        </authorList>
    </citation>
    <scope>NUCLEOTIDE SEQUENCE</scope>
    <source>
        <tissue evidence="1">Venom_gland</tissue>
    </source>
</reference>
<organism evidence="1">
    <name type="scientific">Micrurus spixii</name>
    <name type="common">Amazon coral snake</name>
    <dbReference type="NCBI Taxonomy" id="129469"/>
    <lineage>
        <taxon>Eukaryota</taxon>
        <taxon>Metazoa</taxon>
        <taxon>Chordata</taxon>
        <taxon>Craniata</taxon>
        <taxon>Vertebrata</taxon>
        <taxon>Euteleostomi</taxon>
        <taxon>Lepidosauria</taxon>
        <taxon>Squamata</taxon>
        <taxon>Bifurcata</taxon>
        <taxon>Unidentata</taxon>
        <taxon>Episquamata</taxon>
        <taxon>Toxicofera</taxon>
        <taxon>Serpentes</taxon>
        <taxon>Colubroidea</taxon>
        <taxon>Elapidae</taxon>
        <taxon>Elapinae</taxon>
        <taxon>Micrurus</taxon>
    </lineage>
</organism>